<keyword evidence="4" id="KW-0479">Metal-binding</keyword>
<gene>
    <name evidence="10" type="ORF">V6N11_038542</name>
</gene>
<evidence type="ECO:0000256" key="5">
    <source>
        <dbReference type="ARBA" id="ARBA00022771"/>
    </source>
</evidence>
<sequence>MAADLSTVAAHLAGARSILARNLDLLVRYIGREANRVAHTLVSQFFRSPVVSLILLQFGCFNISRCSLSGCDFVDGYKLQQIATTVYWNSMGQRNMLCPIDLEMDQQGQGYLHPEPCIFLSGVTNYPSPDIQMAIPAPGNAANLDRHPLPEHYDNGMFYGFPQYPGVQHHHHSPNLDLGIGSASNYYVPYAATPSSIPINHGITDQMPSSSNYGPIGVPADEYARNFHFMDNVRGLYKRKNFEGIPGNFQHFSASSSSGSSITPLNTRNPDGVGMEDAASFAMTHYRGNGPPQIREAGSQRSARNRLGTTAVDPVLMQNSNHYFQGNYLGQPFQPTLTDGGASAWTQAPGVPYMHGSNVGGPMENRHRNTTNFSHSPLDLRNPNFHHPAPPIEGARGHSINVHPQVAAVPYCFPVSYASQSTMNPSQDGLEVGRRHFGPVPPTGFRIYHPRRESGALPETSLRHRNLPHLRVLPPDGVAVLEFPEFYEEVGNLIDHHRDMRLDIEDMSYEELLALGERIGNVSTGLTDETIRRKLKTRSYSTFATNINLEEVAPVDQDPEFCTICQEDYKNQEKIGTLDCGHEYHTSCLRKWLLVKNVCPICKSEALAT</sequence>
<dbReference type="SMART" id="SM00184">
    <property type="entry name" value="RING"/>
    <property type="match status" value="1"/>
</dbReference>
<dbReference type="Pfam" id="PF13639">
    <property type="entry name" value="zf-RING_2"/>
    <property type="match status" value="1"/>
</dbReference>
<dbReference type="InterPro" id="IPR013083">
    <property type="entry name" value="Znf_RING/FYVE/PHD"/>
</dbReference>
<dbReference type="PANTHER" id="PTHR22937:SF222">
    <property type="entry name" value="RING-TYPE E3 UBIQUITIN TRANSFERASE"/>
    <property type="match status" value="1"/>
</dbReference>
<evidence type="ECO:0000256" key="6">
    <source>
        <dbReference type="ARBA" id="ARBA00022786"/>
    </source>
</evidence>
<protein>
    <recommendedName>
        <fullName evidence="2">RING-type E3 ubiquitin transferase</fullName>
        <ecNumber evidence="2">2.3.2.27</ecNumber>
    </recommendedName>
</protein>
<comment type="caution">
    <text evidence="10">The sequence shown here is derived from an EMBL/GenBank/DDBJ whole genome shotgun (WGS) entry which is preliminary data.</text>
</comment>
<keyword evidence="6" id="KW-0833">Ubl conjugation pathway</keyword>
<reference evidence="10 11" key="1">
    <citation type="journal article" date="2024" name="G3 (Bethesda)">
        <title>Genome assembly of Hibiscus sabdariffa L. provides insights into metabolisms of medicinal natural products.</title>
        <authorList>
            <person name="Kim T."/>
        </authorList>
    </citation>
    <scope>NUCLEOTIDE SEQUENCE [LARGE SCALE GENOMIC DNA]</scope>
    <source>
        <strain evidence="10">TK-2024</strain>
        <tissue evidence="10">Old leaves</tissue>
    </source>
</reference>
<name>A0ABR2SL87_9ROSI</name>
<evidence type="ECO:0000256" key="8">
    <source>
        <dbReference type="PROSITE-ProRule" id="PRU00175"/>
    </source>
</evidence>
<proteinExistence type="predicted"/>
<dbReference type="PROSITE" id="PS50089">
    <property type="entry name" value="ZF_RING_2"/>
    <property type="match status" value="1"/>
</dbReference>
<dbReference type="Gene3D" id="3.30.40.10">
    <property type="entry name" value="Zinc/RING finger domain, C3HC4 (zinc finger)"/>
    <property type="match status" value="1"/>
</dbReference>
<feature type="domain" description="RING-type" evidence="9">
    <location>
        <begin position="562"/>
        <end position="603"/>
    </location>
</feature>
<dbReference type="EC" id="2.3.2.27" evidence="2"/>
<evidence type="ECO:0000256" key="3">
    <source>
        <dbReference type="ARBA" id="ARBA00022679"/>
    </source>
</evidence>
<dbReference type="PANTHER" id="PTHR22937">
    <property type="entry name" value="E3 UBIQUITIN-PROTEIN LIGASE RNF165"/>
    <property type="match status" value="1"/>
</dbReference>
<keyword evidence="5 8" id="KW-0863">Zinc-finger</keyword>
<evidence type="ECO:0000259" key="9">
    <source>
        <dbReference type="PROSITE" id="PS50089"/>
    </source>
</evidence>
<dbReference type="Proteomes" id="UP001396334">
    <property type="component" value="Unassembled WGS sequence"/>
</dbReference>
<evidence type="ECO:0000256" key="1">
    <source>
        <dbReference type="ARBA" id="ARBA00000900"/>
    </source>
</evidence>
<accession>A0ABR2SL87</accession>
<keyword evidence="11" id="KW-1185">Reference proteome</keyword>
<dbReference type="InterPro" id="IPR001841">
    <property type="entry name" value="Znf_RING"/>
</dbReference>
<evidence type="ECO:0000256" key="7">
    <source>
        <dbReference type="ARBA" id="ARBA00022833"/>
    </source>
</evidence>
<dbReference type="InterPro" id="IPR045191">
    <property type="entry name" value="MBR1/2-like"/>
</dbReference>
<dbReference type="SUPFAM" id="SSF57850">
    <property type="entry name" value="RING/U-box"/>
    <property type="match status" value="1"/>
</dbReference>
<evidence type="ECO:0000313" key="10">
    <source>
        <dbReference type="EMBL" id="KAK9025684.1"/>
    </source>
</evidence>
<keyword evidence="3" id="KW-0808">Transferase</keyword>
<comment type="catalytic activity">
    <reaction evidence="1">
        <text>S-ubiquitinyl-[E2 ubiquitin-conjugating enzyme]-L-cysteine + [acceptor protein]-L-lysine = [E2 ubiquitin-conjugating enzyme]-L-cysteine + N(6)-ubiquitinyl-[acceptor protein]-L-lysine.</text>
        <dbReference type="EC" id="2.3.2.27"/>
    </reaction>
</comment>
<evidence type="ECO:0000313" key="11">
    <source>
        <dbReference type="Proteomes" id="UP001396334"/>
    </source>
</evidence>
<evidence type="ECO:0000256" key="4">
    <source>
        <dbReference type="ARBA" id="ARBA00022723"/>
    </source>
</evidence>
<keyword evidence="7" id="KW-0862">Zinc</keyword>
<evidence type="ECO:0000256" key="2">
    <source>
        <dbReference type="ARBA" id="ARBA00012483"/>
    </source>
</evidence>
<organism evidence="10 11">
    <name type="scientific">Hibiscus sabdariffa</name>
    <name type="common">roselle</name>
    <dbReference type="NCBI Taxonomy" id="183260"/>
    <lineage>
        <taxon>Eukaryota</taxon>
        <taxon>Viridiplantae</taxon>
        <taxon>Streptophyta</taxon>
        <taxon>Embryophyta</taxon>
        <taxon>Tracheophyta</taxon>
        <taxon>Spermatophyta</taxon>
        <taxon>Magnoliopsida</taxon>
        <taxon>eudicotyledons</taxon>
        <taxon>Gunneridae</taxon>
        <taxon>Pentapetalae</taxon>
        <taxon>rosids</taxon>
        <taxon>malvids</taxon>
        <taxon>Malvales</taxon>
        <taxon>Malvaceae</taxon>
        <taxon>Malvoideae</taxon>
        <taxon>Hibiscus</taxon>
    </lineage>
</organism>
<dbReference type="EMBL" id="JBBPBN010000013">
    <property type="protein sequence ID" value="KAK9025684.1"/>
    <property type="molecule type" value="Genomic_DNA"/>
</dbReference>